<dbReference type="Pfam" id="PF13546">
    <property type="entry name" value="DDE_5"/>
    <property type="match status" value="1"/>
</dbReference>
<keyword evidence="3" id="KW-0378">Hydrolase</keyword>
<evidence type="ECO:0000313" key="3">
    <source>
        <dbReference type="EMBL" id="TDP90564.1"/>
    </source>
</evidence>
<evidence type="ECO:0000313" key="4">
    <source>
        <dbReference type="Proteomes" id="UP000295444"/>
    </source>
</evidence>
<keyword evidence="4" id="KW-1185">Reference proteome</keyword>
<organism evidence="3 4">
    <name type="scientific">Labedaea rhizosphaerae</name>
    <dbReference type="NCBI Taxonomy" id="598644"/>
    <lineage>
        <taxon>Bacteria</taxon>
        <taxon>Bacillati</taxon>
        <taxon>Actinomycetota</taxon>
        <taxon>Actinomycetes</taxon>
        <taxon>Pseudonocardiales</taxon>
        <taxon>Pseudonocardiaceae</taxon>
        <taxon>Labedaea</taxon>
    </lineage>
</organism>
<name>A0A4R6RUX3_LABRH</name>
<reference evidence="3 4" key="1">
    <citation type="submission" date="2019-03" db="EMBL/GenBank/DDBJ databases">
        <title>Genomic Encyclopedia of Type Strains, Phase IV (KMG-IV): sequencing the most valuable type-strain genomes for metagenomic binning, comparative biology and taxonomic classification.</title>
        <authorList>
            <person name="Goeker M."/>
        </authorList>
    </citation>
    <scope>NUCLEOTIDE SEQUENCE [LARGE SCALE GENOMIC DNA]</scope>
    <source>
        <strain evidence="3 4">DSM 45361</strain>
    </source>
</reference>
<feature type="domain" description="Transposase IS701-like DDE" evidence="2">
    <location>
        <begin position="3"/>
        <end position="74"/>
    </location>
</feature>
<dbReference type="AlphaFoldDB" id="A0A4R6RUX3"/>
<evidence type="ECO:0000256" key="1">
    <source>
        <dbReference type="SAM" id="MobiDB-lite"/>
    </source>
</evidence>
<dbReference type="Proteomes" id="UP000295444">
    <property type="component" value="Unassembled WGS sequence"/>
</dbReference>
<dbReference type="InterPro" id="IPR038721">
    <property type="entry name" value="IS701-like_DDE_dom"/>
</dbReference>
<proteinExistence type="predicted"/>
<evidence type="ECO:0000259" key="2">
    <source>
        <dbReference type="Pfam" id="PF13546"/>
    </source>
</evidence>
<dbReference type="GO" id="GO:0004519">
    <property type="term" value="F:endonuclease activity"/>
    <property type="evidence" value="ECO:0007669"/>
    <property type="project" value="UniProtKB-KW"/>
</dbReference>
<protein>
    <submittedName>
        <fullName evidence="3">DDE superfamily endonuclease</fullName>
    </submittedName>
</protein>
<dbReference type="EMBL" id="SNXZ01000010">
    <property type="protein sequence ID" value="TDP90564.1"/>
    <property type="molecule type" value="Genomic_DNA"/>
</dbReference>
<gene>
    <name evidence="3" type="ORF">EV186_110105</name>
</gene>
<keyword evidence="3" id="KW-0540">Nuclease</keyword>
<keyword evidence="3" id="KW-0255">Endonuclease</keyword>
<comment type="caution">
    <text evidence="3">The sequence shown here is derived from an EMBL/GenBank/DDBJ whole genome shotgun (WGS) entry which is preliminary data.</text>
</comment>
<dbReference type="RefSeq" id="WP_243754510.1">
    <property type="nucleotide sequence ID" value="NZ_SNXZ01000010.1"/>
</dbReference>
<sequence length="74" mass="8016">MSPGDPDILLVADAGYDGPRLARVLADLPIIVLVRMRSDRVLHRPVPPPPSATARPRGRPRRHGGEFVFGDPAT</sequence>
<feature type="region of interest" description="Disordered" evidence="1">
    <location>
        <begin position="42"/>
        <end position="74"/>
    </location>
</feature>
<accession>A0A4R6RUX3</accession>